<keyword evidence="3" id="KW-1185">Reference proteome</keyword>
<accession>A0A418XF42</accession>
<dbReference type="EMBL" id="QYUR01000003">
    <property type="protein sequence ID" value="RJG11109.1"/>
    <property type="molecule type" value="Genomic_DNA"/>
</dbReference>
<reference evidence="2 3" key="1">
    <citation type="submission" date="2018-09" db="EMBL/GenBank/DDBJ databases">
        <authorList>
            <person name="Zhu H."/>
        </authorList>
    </citation>
    <scope>NUCLEOTIDE SEQUENCE [LARGE SCALE GENOMIC DNA]</scope>
    <source>
        <strain evidence="2 3">K1S02-6</strain>
    </source>
</reference>
<sequence length="137" mass="14903">MKALLIAIAVLSSSALSADDTLIDVSGIIGKSEAAVTKVIGQPTECTSTKHGRKCTYEKAETEIVFIKGKADWITIEGIDTLPFNKNTLSSIGIKAQIPSFTNDFTMRWEPLQGMRSISLFGVGSNADYFYIKAYTE</sequence>
<evidence type="ECO:0000256" key="1">
    <source>
        <dbReference type="SAM" id="SignalP"/>
    </source>
</evidence>
<feature type="signal peptide" evidence="1">
    <location>
        <begin position="1"/>
        <end position="18"/>
    </location>
</feature>
<dbReference type="OrthoDB" id="9182060at2"/>
<keyword evidence="1" id="KW-0732">Signal</keyword>
<proteinExistence type="predicted"/>
<evidence type="ECO:0000313" key="2">
    <source>
        <dbReference type="EMBL" id="RJG11109.1"/>
    </source>
</evidence>
<comment type="caution">
    <text evidence="2">The sequence shown here is derived from an EMBL/GenBank/DDBJ whole genome shotgun (WGS) entry which is preliminary data.</text>
</comment>
<gene>
    <name evidence="2" type="ORF">D3879_15730</name>
</gene>
<organism evidence="2 3">
    <name type="scientific">Pseudomonas cavernicola</name>
    <dbReference type="NCBI Taxonomy" id="2320866"/>
    <lineage>
        <taxon>Bacteria</taxon>
        <taxon>Pseudomonadati</taxon>
        <taxon>Pseudomonadota</taxon>
        <taxon>Gammaproteobacteria</taxon>
        <taxon>Pseudomonadales</taxon>
        <taxon>Pseudomonadaceae</taxon>
        <taxon>Pseudomonas</taxon>
    </lineage>
</organism>
<dbReference type="Proteomes" id="UP000284021">
    <property type="component" value="Unassembled WGS sequence"/>
</dbReference>
<feature type="chain" id="PRO_5019152625" evidence="1">
    <location>
        <begin position="19"/>
        <end position="137"/>
    </location>
</feature>
<protein>
    <submittedName>
        <fullName evidence="2">Uncharacterized protein</fullName>
    </submittedName>
</protein>
<evidence type="ECO:0000313" key="3">
    <source>
        <dbReference type="Proteomes" id="UP000284021"/>
    </source>
</evidence>
<name>A0A418XF42_9PSED</name>
<dbReference type="AlphaFoldDB" id="A0A418XF42"/>
<dbReference type="RefSeq" id="WP_119955241.1">
    <property type="nucleotide sequence ID" value="NZ_QYUR01000003.1"/>
</dbReference>